<evidence type="ECO:0000256" key="1">
    <source>
        <dbReference type="SAM" id="MobiDB-lite"/>
    </source>
</evidence>
<proteinExistence type="predicted"/>
<dbReference type="OrthoDB" id="373574at2759"/>
<accession>K6V043</accession>
<keyword evidence="3" id="KW-1185">Reference proteome</keyword>
<organism evidence="2 3">
    <name type="scientific">Plasmodium cynomolgi (strain B)</name>
    <dbReference type="NCBI Taxonomy" id="1120755"/>
    <lineage>
        <taxon>Eukaryota</taxon>
        <taxon>Sar</taxon>
        <taxon>Alveolata</taxon>
        <taxon>Apicomplexa</taxon>
        <taxon>Aconoidasida</taxon>
        <taxon>Haemosporida</taxon>
        <taxon>Plasmodiidae</taxon>
        <taxon>Plasmodium</taxon>
        <taxon>Plasmodium (Plasmodium)</taxon>
    </lineage>
</organism>
<dbReference type="KEGG" id="pcy:PCYB_132400"/>
<feature type="compositionally biased region" description="Basic and acidic residues" evidence="1">
    <location>
        <begin position="71"/>
        <end position="81"/>
    </location>
</feature>
<dbReference type="Proteomes" id="UP000006319">
    <property type="component" value="Chromosome 13"/>
</dbReference>
<protein>
    <submittedName>
        <fullName evidence="2">Uncharacterized protein</fullName>
    </submittedName>
</protein>
<evidence type="ECO:0000313" key="3">
    <source>
        <dbReference type="Proteomes" id="UP000006319"/>
    </source>
</evidence>
<dbReference type="VEuPathDB" id="PlasmoDB:PCYB_132400"/>
<sequence length="367" mass="41980">MENVSKRDILVNYLKLCNKNDMAEAVMKYCDEDRGIVFNRHPARNENKFGAIYDYAASSKSKMPSAMSSSHDLKGPIEKGSNRSNGRSQSSRSNRSNRSRHSIVQSKCFYKSKSSLESVKIDKQPSSYIPCGSKQEVPDGVVQTNDPISDVLDDMCEIVAPEGRGKFLKFIGENYVYVLLENGTYNCYPMDLLKLNRSYLKTNAMYNLRLNYKDRALNHTRNVLKDKIASLQRKESLLNEQKGTSDEFVAFPAHMDHLRDYIMKNDSEKENVPLRNYLENHLESHLDNHLESHLVNHLEKHVMRLPLKNEESGVGEHDRSHIPEHHNLAKKTVKVKSLNSRYTLEGSKWYAPTDLKIASEESCSACC</sequence>
<feature type="compositionally biased region" description="Low complexity" evidence="1">
    <location>
        <begin position="82"/>
        <end position="94"/>
    </location>
</feature>
<feature type="region of interest" description="Disordered" evidence="1">
    <location>
        <begin position="63"/>
        <end position="102"/>
    </location>
</feature>
<gene>
    <name evidence="2" type="ORF">PCYB_132400</name>
</gene>
<evidence type="ECO:0000313" key="2">
    <source>
        <dbReference type="EMBL" id="GAB68365.1"/>
    </source>
</evidence>
<dbReference type="AlphaFoldDB" id="K6V043"/>
<reference evidence="2 3" key="1">
    <citation type="journal article" date="2012" name="Nat. Genet.">
        <title>Plasmodium cynomolgi genome sequences provide insight into Plasmodium vivax and the monkey malaria clade.</title>
        <authorList>
            <person name="Tachibana S."/>
            <person name="Sullivan S.A."/>
            <person name="Kawai S."/>
            <person name="Nakamura S."/>
            <person name="Kim H.R."/>
            <person name="Goto N."/>
            <person name="Arisue N."/>
            <person name="Palacpac N.M.Q."/>
            <person name="Honma H."/>
            <person name="Yagi M."/>
            <person name="Tougan T."/>
            <person name="Katakai Y."/>
            <person name="Kaneko O."/>
            <person name="Mita T."/>
            <person name="Kita K."/>
            <person name="Yasutomi Y."/>
            <person name="Sutton P.L."/>
            <person name="Shakhbatyan R."/>
            <person name="Horii T."/>
            <person name="Yasunaga T."/>
            <person name="Barnwell J.W."/>
            <person name="Escalante A.A."/>
            <person name="Carlton J.M."/>
            <person name="Tanabe K."/>
        </authorList>
    </citation>
    <scope>NUCLEOTIDE SEQUENCE [LARGE SCALE GENOMIC DNA]</scope>
    <source>
        <strain evidence="2 3">B</strain>
    </source>
</reference>
<name>K6V043_PLACD</name>
<dbReference type="eggNOG" id="ENOG502QXJE">
    <property type="taxonomic scope" value="Eukaryota"/>
</dbReference>
<dbReference type="RefSeq" id="XP_004224312.1">
    <property type="nucleotide sequence ID" value="XM_004224264.1"/>
</dbReference>
<dbReference type="GeneID" id="14694739"/>
<dbReference type="PhylomeDB" id="K6V043"/>
<dbReference type="EMBL" id="DF157105">
    <property type="protein sequence ID" value="GAB68365.1"/>
    <property type="molecule type" value="Genomic_DNA"/>
</dbReference>
<dbReference type="OMA" id="LKTNAMY"/>